<sequence>MRKLIILVIAVIILSCPVIAEAESTFAINNRVITTPEIIKGRSLIPVRTLKSFFGEDLDWQSQEKKLIVSSPDYNLQLQAGNKVAAINERPLPLEISPRLIADQLYIPVRLLTELYGGQLHWVAREKMVNYSYQSHSNFAPNDPRKDSQVQESSFQSLSRIKPLIVLDPGHGGLDPGAIGVTGLKEKIVNLEIAVQLQRMLEKAGYNTLLTRKNDRFIPLLERAQLANFKEADLFISIHANSNPRSTIRGTATYAHWYASKDNWALAWYVQSEMIKRTSLADNGLKAANFSVLRETKMPSLLLETAFLSNRVEERLLNSVSFQSKIAAGVTAGIKKYFLNQ</sequence>
<keyword evidence="1 4" id="KW-0378">Hydrolase</keyword>
<dbReference type="GO" id="GO:0009253">
    <property type="term" value="P:peptidoglycan catabolic process"/>
    <property type="evidence" value="ECO:0007669"/>
    <property type="project" value="InterPro"/>
</dbReference>
<keyword evidence="2" id="KW-0732">Signal</keyword>
<dbReference type="InterPro" id="IPR012854">
    <property type="entry name" value="Cu_amine_oxidase-like_N"/>
</dbReference>
<dbReference type="SMART" id="SM00646">
    <property type="entry name" value="Ami_3"/>
    <property type="match status" value="1"/>
</dbReference>
<keyword evidence="5" id="KW-1185">Reference proteome</keyword>
<dbReference type="EC" id="3.5.1.28" evidence="4"/>
<dbReference type="InterPro" id="IPR002508">
    <property type="entry name" value="MurNAc-LAA_cat"/>
</dbReference>
<gene>
    <name evidence="4" type="ORF">JOC47_001764</name>
</gene>
<protein>
    <submittedName>
        <fullName evidence="4">N-acetylmuramoyl-L-alanine amidase</fullName>
        <ecNumber evidence="4">3.5.1.28</ecNumber>
    </submittedName>
</protein>
<evidence type="ECO:0000313" key="5">
    <source>
        <dbReference type="Proteomes" id="UP000774000"/>
    </source>
</evidence>
<feature type="domain" description="MurNAc-LAA" evidence="3">
    <location>
        <begin position="224"/>
        <end position="335"/>
    </location>
</feature>
<dbReference type="SUPFAM" id="SSF53187">
    <property type="entry name" value="Zn-dependent exopeptidases"/>
    <property type="match status" value="1"/>
</dbReference>
<evidence type="ECO:0000256" key="2">
    <source>
        <dbReference type="SAM" id="SignalP"/>
    </source>
</evidence>
<organism evidence="4 5">
    <name type="scientific">Halanaerobacter jeridensis</name>
    <dbReference type="NCBI Taxonomy" id="706427"/>
    <lineage>
        <taxon>Bacteria</taxon>
        <taxon>Bacillati</taxon>
        <taxon>Bacillota</taxon>
        <taxon>Clostridia</taxon>
        <taxon>Halanaerobiales</taxon>
        <taxon>Halobacteroidaceae</taxon>
        <taxon>Halanaerobacter</taxon>
    </lineage>
</organism>
<dbReference type="SUPFAM" id="SSF55383">
    <property type="entry name" value="Copper amine oxidase, domain N"/>
    <property type="match status" value="1"/>
</dbReference>
<evidence type="ECO:0000259" key="3">
    <source>
        <dbReference type="SMART" id="SM00646"/>
    </source>
</evidence>
<dbReference type="Proteomes" id="UP000774000">
    <property type="component" value="Unassembled WGS sequence"/>
</dbReference>
<evidence type="ECO:0000313" key="4">
    <source>
        <dbReference type="EMBL" id="MBM7556913.1"/>
    </source>
</evidence>
<name>A0A939BPJ1_9FIRM</name>
<dbReference type="PANTHER" id="PTHR30404">
    <property type="entry name" value="N-ACETYLMURAMOYL-L-ALANINE AMIDASE"/>
    <property type="match status" value="1"/>
</dbReference>
<feature type="signal peptide" evidence="2">
    <location>
        <begin position="1"/>
        <end position="20"/>
    </location>
</feature>
<dbReference type="CDD" id="cd02696">
    <property type="entry name" value="MurNAc-LAA"/>
    <property type="match status" value="1"/>
</dbReference>
<comment type="caution">
    <text evidence="4">The sequence shown here is derived from an EMBL/GenBank/DDBJ whole genome shotgun (WGS) entry which is preliminary data.</text>
</comment>
<dbReference type="RefSeq" id="WP_204701680.1">
    <property type="nucleotide sequence ID" value="NZ_JAFBDQ010000007.1"/>
</dbReference>
<dbReference type="GO" id="GO:0030288">
    <property type="term" value="C:outer membrane-bounded periplasmic space"/>
    <property type="evidence" value="ECO:0007669"/>
    <property type="project" value="TreeGrafter"/>
</dbReference>
<feature type="chain" id="PRO_5039520168" evidence="2">
    <location>
        <begin position="21"/>
        <end position="341"/>
    </location>
</feature>
<evidence type="ECO:0000256" key="1">
    <source>
        <dbReference type="ARBA" id="ARBA00022801"/>
    </source>
</evidence>
<dbReference type="InterPro" id="IPR036582">
    <property type="entry name" value="Mao_N_sf"/>
</dbReference>
<dbReference type="Gene3D" id="3.30.457.10">
    <property type="entry name" value="Copper amine oxidase-like, N-terminal domain"/>
    <property type="match status" value="1"/>
</dbReference>
<dbReference type="Pfam" id="PF01520">
    <property type="entry name" value="Amidase_3"/>
    <property type="match status" value="1"/>
</dbReference>
<dbReference type="Gene3D" id="3.40.630.40">
    <property type="entry name" value="Zn-dependent exopeptidases"/>
    <property type="match status" value="1"/>
</dbReference>
<dbReference type="PANTHER" id="PTHR30404:SF0">
    <property type="entry name" value="N-ACETYLMURAMOYL-L-ALANINE AMIDASE AMIC"/>
    <property type="match status" value="1"/>
</dbReference>
<proteinExistence type="predicted"/>
<dbReference type="EMBL" id="JAFBDQ010000007">
    <property type="protein sequence ID" value="MBM7556913.1"/>
    <property type="molecule type" value="Genomic_DNA"/>
</dbReference>
<dbReference type="Pfam" id="PF07833">
    <property type="entry name" value="Cu_amine_oxidN1"/>
    <property type="match status" value="1"/>
</dbReference>
<reference evidence="4" key="1">
    <citation type="submission" date="2021-01" db="EMBL/GenBank/DDBJ databases">
        <title>Genomic Encyclopedia of Type Strains, Phase IV (KMG-IV): sequencing the most valuable type-strain genomes for metagenomic binning, comparative biology and taxonomic classification.</title>
        <authorList>
            <person name="Goeker M."/>
        </authorList>
    </citation>
    <scope>NUCLEOTIDE SEQUENCE</scope>
    <source>
        <strain evidence="4">DSM 23230</strain>
    </source>
</reference>
<dbReference type="PROSITE" id="PS51257">
    <property type="entry name" value="PROKAR_LIPOPROTEIN"/>
    <property type="match status" value="1"/>
</dbReference>
<accession>A0A939BPJ1</accession>
<dbReference type="GO" id="GO:0008745">
    <property type="term" value="F:N-acetylmuramoyl-L-alanine amidase activity"/>
    <property type="evidence" value="ECO:0007669"/>
    <property type="project" value="UniProtKB-EC"/>
</dbReference>
<dbReference type="InterPro" id="IPR050695">
    <property type="entry name" value="N-acetylmuramoyl_amidase_3"/>
</dbReference>
<dbReference type="AlphaFoldDB" id="A0A939BPJ1"/>